<dbReference type="STRING" id="90262.A0A1X2I8Q0"/>
<evidence type="ECO:0000313" key="3">
    <source>
        <dbReference type="Proteomes" id="UP000193560"/>
    </source>
</evidence>
<dbReference type="InterPro" id="IPR052985">
    <property type="entry name" value="CoA-trans_III_biosynth/detox"/>
</dbReference>
<keyword evidence="2" id="KW-0808">Transferase</keyword>
<dbReference type="PANTHER" id="PTHR48229:SF1">
    <property type="entry name" value="ALPHA METHYLACYL-COA RACEMASE-RELATED"/>
    <property type="match status" value="1"/>
</dbReference>
<name>A0A1X2I8Q0_9FUNG</name>
<evidence type="ECO:0000256" key="1">
    <source>
        <dbReference type="ARBA" id="ARBA00008383"/>
    </source>
</evidence>
<dbReference type="GO" id="GO:0016740">
    <property type="term" value="F:transferase activity"/>
    <property type="evidence" value="ECO:0007669"/>
    <property type="project" value="UniProtKB-KW"/>
</dbReference>
<reference evidence="2 3" key="1">
    <citation type="submission" date="2016-07" db="EMBL/GenBank/DDBJ databases">
        <title>Pervasive Adenine N6-methylation of Active Genes in Fungi.</title>
        <authorList>
            <consortium name="DOE Joint Genome Institute"/>
            <person name="Mondo S.J."/>
            <person name="Dannebaum R.O."/>
            <person name="Kuo R.C."/>
            <person name="Labutti K."/>
            <person name="Haridas S."/>
            <person name="Kuo A."/>
            <person name="Salamov A."/>
            <person name="Ahrendt S.R."/>
            <person name="Lipzen A."/>
            <person name="Sullivan W."/>
            <person name="Andreopoulos W.B."/>
            <person name="Clum A."/>
            <person name="Lindquist E."/>
            <person name="Daum C."/>
            <person name="Ramamoorthy G.K."/>
            <person name="Gryganskyi A."/>
            <person name="Culley D."/>
            <person name="Magnuson J.K."/>
            <person name="James T.Y."/>
            <person name="O'Malley M.A."/>
            <person name="Stajich J.E."/>
            <person name="Spatafora J.W."/>
            <person name="Visel A."/>
            <person name="Grigoriev I.V."/>
        </authorList>
    </citation>
    <scope>NUCLEOTIDE SEQUENCE [LARGE SCALE GENOMIC DNA]</scope>
    <source>
        <strain evidence="2 3">NRRL 1336</strain>
    </source>
</reference>
<gene>
    <name evidence="2" type="ORF">BCR42DRAFT_96768</name>
</gene>
<dbReference type="Gene3D" id="3.40.50.10540">
    <property type="entry name" value="Crotonobetainyl-coa:carnitine coa-transferase, domain 1"/>
    <property type="match status" value="1"/>
</dbReference>
<sequence>MTFLSVPQDARTIIHILIKQNPHLKLDTSTIDDQVDLSGSALPNLPGCLKSGAIASAGFAVFGAIAEQIGQLRYKSPASKISINTDHASYFLAMVFLFRANGHSLLKNPQELIPFLPRAWDRRATLGPLEAAVTNTYITKDNRYYQLHGGLNPNLVLHTLGLLGDNTAVATTPTEASEIIAQRIKELDSQELETLMIENRHSGNMCHSPEEWRASAMGQALDKRPLYDVELLAAGRPCGFPTSKNNKILEGIKVIEFARIIAGPTIGYLLASLGAQVIKINAPHLDDLTELQFTLTVGKHTVALNAKNPKEKTELENLVGQADVFINGYRPGSLERLGFGKEHVQALVKQHQGEQATVVYADESCYGINGPYKERSGWEQTSDAASGVSYLFGHSIGLSRPRIPVLPVTDHLTGLFAATSILCALRDRATIGGSYHVVASLTKSNMFQLSPEVGVFSQETMDKAQEKYQWPQFTTTMDMASTIRTVIRHWQNVHPQHLDFDDPGSFTSHFDQSEFFATKDGNGDDRKRVPVDLLAPVIKIDGYPSGWESPPRPFGIDPPSFDY</sequence>
<accession>A0A1X2I8Q0</accession>
<organism evidence="2 3">
    <name type="scientific">Absidia repens</name>
    <dbReference type="NCBI Taxonomy" id="90262"/>
    <lineage>
        <taxon>Eukaryota</taxon>
        <taxon>Fungi</taxon>
        <taxon>Fungi incertae sedis</taxon>
        <taxon>Mucoromycota</taxon>
        <taxon>Mucoromycotina</taxon>
        <taxon>Mucoromycetes</taxon>
        <taxon>Mucorales</taxon>
        <taxon>Cunninghamellaceae</taxon>
        <taxon>Absidia</taxon>
    </lineage>
</organism>
<dbReference type="OrthoDB" id="2308815at2759"/>
<dbReference type="Pfam" id="PF02515">
    <property type="entry name" value="CoA_transf_3"/>
    <property type="match status" value="1"/>
</dbReference>
<dbReference type="SUPFAM" id="SSF89796">
    <property type="entry name" value="CoA-transferase family III (CaiB/BaiF)"/>
    <property type="match status" value="2"/>
</dbReference>
<keyword evidence="3" id="KW-1185">Reference proteome</keyword>
<dbReference type="Proteomes" id="UP000193560">
    <property type="component" value="Unassembled WGS sequence"/>
</dbReference>
<comment type="caution">
    <text evidence="2">The sequence shown here is derived from an EMBL/GenBank/DDBJ whole genome shotgun (WGS) entry which is preliminary data.</text>
</comment>
<evidence type="ECO:0000313" key="2">
    <source>
        <dbReference type="EMBL" id="ORZ11837.1"/>
    </source>
</evidence>
<dbReference type="PANTHER" id="PTHR48229">
    <property type="entry name" value="CAIB/BAIF FAMILY ENZYME (AFU_ORTHOLOGUE AFUA_1G05360)-RELATED"/>
    <property type="match status" value="1"/>
</dbReference>
<dbReference type="InterPro" id="IPR003673">
    <property type="entry name" value="CoA-Trfase_fam_III"/>
</dbReference>
<comment type="similarity">
    <text evidence="1">Belongs to the CoA-transferase III family.</text>
</comment>
<dbReference type="EMBL" id="MCGE01000020">
    <property type="protein sequence ID" value="ORZ11837.1"/>
    <property type="molecule type" value="Genomic_DNA"/>
</dbReference>
<dbReference type="InterPro" id="IPR023606">
    <property type="entry name" value="CoA-Trfase_III_dom_1_sf"/>
</dbReference>
<proteinExistence type="inferred from homology"/>
<protein>
    <submittedName>
        <fullName evidence="2">CoA-transferase family III domain-containing protein</fullName>
    </submittedName>
</protein>
<dbReference type="AlphaFoldDB" id="A0A1X2I8Q0"/>